<reference evidence="7 8" key="1">
    <citation type="submission" date="2013-08" db="EMBL/GenBank/DDBJ databases">
        <authorList>
            <person name="Weinstock G."/>
            <person name="Sodergren E."/>
            <person name="Wylie T."/>
            <person name="Fulton L."/>
            <person name="Fulton R."/>
            <person name="Fronick C."/>
            <person name="O'Laughlin M."/>
            <person name="Godfrey J."/>
            <person name="Miner T."/>
            <person name="Herter B."/>
            <person name="Appelbaum E."/>
            <person name="Cordes M."/>
            <person name="Lek S."/>
            <person name="Wollam A."/>
            <person name="Pepin K.H."/>
            <person name="Palsikar V.B."/>
            <person name="Mitreva M."/>
            <person name="Wilson R.K."/>
        </authorList>
    </citation>
    <scope>NUCLEOTIDE SEQUENCE [LARGE SCALE GENOMIC DNA]</scope>
    <source>
        <strain evidence="7 8">ATCC 700332</strain>
    </source>
</reference>
<evidence type="ECO:0000313" key="7">
    <source>
        <dbReference type="EMBL" id="ERJ94293.1"/>
    </source>
</evidence>
<keyword evidence="3 6" id="KW-0812">Transmembrane</keyword>
<protein>
    <submittedName>
        <fullName evidence="7">Galactoside transport system permease protein MglC</fullName>
    </submittedName>
</protein>
<evidence type="ECO:0000256" key="6">
    <source>
        <dbReference type="SAM" id="Phobius"/>
    </source>
</evidence>
<dbReference type="Pfam" id="PF02653">
    <property type="entry name" value="BPD_transp_2"/>
    <property type="match status" value="1"/>
</dbReference>
<feature type="transmembrane region" description="Helical" evidence="6">
    <location>
        <begin position="103"/>
        <end position="124"/>
    </location>
</feature>
<gene>
    <name evidence="7" type="ORF">HMPREF9193_00265</name>
</gene>
<dbReference type="CDD" id="cd06579">
    <property type="entry name" value="TM_PBP1_transp_AraH_like"/>
    <property type="match status" value="1"/>
</dbReference>
<comment type="subcellular location">
    <subcellularLocation>
        <location evidence="1">Cell membrane</location>
        <topology evidence="1">Multi-pass membrane protein</topology>
    </subcellularLocation>
</comment>
<keyword evidence="8" id="KW-1185">Reference proteome</keyword>
<evidence type="ECO:0000256" key="3">
    <source>
        <dbReference type="ARBA" id="ARBA00022692"/>
    </source>
</evidence>
<dbReference type="InterPro" id="IPR001851">
    <property type="entry name" value="ABC_transp_permease"/>
</dbReference>
<comment type="caution">
    <text evidence="7">The sequence shown here is derived from an EMBL/GenBank/DDBJ whole genome shotgun (WGS) entry which is preliminary data.</text>
</comment>
<dbReference type="PANTHER" id="PTHR32196">
    <property type="entry name" value="ABC TRANSPORTER PERMEASE PROTEIN YPHD-RELATED-RELATED"/>
    <property type="match status" value="1"/>
</dbReference>
<keyword evidence="5 6" id="KW-0472">Membrane</keyword>
<proteinExistence type="predicted"/>
<keyword evidence="2" id="KW-1003">Cell membrane</keyword>
<evidence type="ECO:0000256" key="4">
    <source>
        <dbReference type="ARBA" id="ARBA00022989"/>
    </source>
</evidence>
<dbReference type="RefSeq" id="WP_021686666.1">
    <property type="nucleotide sequence ID" value="NZ_KI260561.1"/>
</dbReference>
<dbReference type="EMBL" id="AWVH01000005">
    <property type="protein sequence ID" value="ERJ94293.1"/>
    <property type="molecule type" value="Genomic_DNA"/>
</dbReference>
<feature type="transmembrane region" description="Helical" evidence="6">
    <location>
        <begin position="21"/>
        <end position="39"/>
    </location>
</feature>
<evidence type="ECO:0000256" key="1">
    <source>
        <dbReference type="ARBA" id="ARBA00004651"/>
    </source>
</evidence>
<accession>A0ABN0P1F0</accession>
<sequence>MKKFSIDYRSVKDFGSKYTNYITFVVLFIVLGILTRGGSVKVASLQNLVIAESIRAFAALGVGMIIITRGIDLSIGFMVCLTTSIAASFAQNANYSAAMYPGVVFPLVLPLAAAVLVGTLFGAFNGVLVAYAKLPPFIATLGSMSLARGIQLIYTQAKVVGSVRDDYKHIAQGFIGHVPNLVIYVAVAAFIVWLILRHTRLGANFYAIGGNPQAARVAGINVEANLVAVYALAGFLYGVAGALQASRLGLANSLTGNGMELDAIAAVTVGGISQSGGVGTMGGMLIGVLTMGIINYGMTYLSIDSYYQLLVKGTIIIIAVYFDMRKNARKA</sequence>
<feature type="transmembrane region" description="Helical" evidence="6">
    <location>
        <begin position="305"/>
        <end position="322"/>
    </location>
</feature>
<evidence type="ECO:0000256" key="2">
    <source>
        <dbReference type="ARBA" id="ARBA00022475"/>
    </source>
</evidence>
<feature type="transmembrane region" description="Helical" evidence="6">
    <location>
        <begin position="174"/>
        <end position="196"/>
    </location>
</feature>
<evidence type="ECO:0000256" key="5">
    <source>
        <dbReference type="ARBA" id="ARBA00023136"/>
    </source>
</evidence>
<dbReference type="Proteomes" id="UP000016649">
    <property type="component" value="Unassembled WGS sequence"/>
</dbReference>
<name>A0ABN0P1F0_TRELE</name>
<keyword evidence="4 6" id="KW-1133">Transmembrane helix</keyword>
<organism evidence="7 8">
    <name type="scientific">Treponema lecithinolyticum ATCC 700332</name>
    <dbReference type="NCBI Taxonomy" id="1321815"/>
    <lineage>
        <taxon>Bacteria</taxon>
        <taxon>Pseudomonadati</taxon>
        <taxon>Spirochaetota</taxon>
        <taxon>Spirochaetia</taxon>
        <taxon>Spirochaetales</taxon>
        <taxon>Treponemataceae</taxon>
        <taxon>Treponema</taxon>
    </lineage>
</organism>
<evidence type="ECO:0000313" key="8">
    <source>
        <dbReference type="Proteomes" id="UP000016649"/>
    </source>
</evidence>
<feature type="transmembrane region" description="Helical" evidence="6">
    <location>
        <begin position="278"/>
        <end position="299"/>
    </location>
</feature>